<dbReference type="CDD" id="cd01450">
    <property type="entry name" value="vWFA_subfamily_ECM"/>
    <property type="match status" value="1"/>
</dbReference>
<dbReference type="SMART" id="SM00327">
    <property type="entry name" value="VWA"/>
    <property type="match status" value="1"/>
</dbReference>
<name>K1PRA9_MAGGI</name>
<evidence type="ECO:0000313" key="1">
    <source>
        <dbReference type="EMBL" id="EKC24148.1"/>
    </source>
</evidence>
<dbReference type="PROSITE" id="PS50940">
    <property type="entry name" value="CHIT_BIND_II"/>
    <property type="match status" value="1"/>
</dbReference>
<dbReference type="Pfam" id="PF01607">
    <property type="entry name" value="CBM_14"/>
    <property type="match status" value="2"/>
</dbReference>
<dbReference type="GO" id="GO:0008061">
    <property type="term" value="F:chitin binding"/>
    <property type="evidence" value="ECO:0007669"/>
    <property type="project" value="InterPro"/>
</dbReference>
<dbReference type="Gene3D" id="3.40.50.410">
    <property type="entry name" value="von Willebrand factor, type A domain"/>
    <property type="match status" value="1"/>
</dbReference>
<dbReference type="InterPro" id="IPR002035">
    <property type="entry name" value="VWF_A"/>
</dbReference>
<dbReference type="EMBL" id="JH816675">
    <property type="protein sequence ID" value="EKC24148.1"/>
    <property type="molecule type" value="Genomic_DNA"/>
</dbReference>
<dbReference type="GO" id="GO:0005581">
    <property type="term" value="C:collagen trimer"/>
    <property type="evidence" value="ECO:0007669"/>
    <property type="project" value="UniProtKB-KW"/>
</dbReference>
<dbReference type="PROSITE" id="PS50234">
    <property type="entry name" value="VWFA"/>
    <property type="match status" value="1"/>
</dbReference>
<dbReference type="HOGENOM" id="CLU_434307_0_0_1"/>
<dbReference type="SUPFAM" id="SSF53300">
    <property type="entry name" value="vWA-like"/>
    <property type="match status" value="1"/>
</dbReference>
<dbReference type="AlphaFoldDB" id="K1PRA9"/>
<accession>K1PRA9</accession>
<dbReference type="InterPro" id="IPR036465">
    <property type="entry name" value="vWFA_dom_sf"/>
</dbReference>
<sequence length="728" mass="81517">MDAQQKQRVVALLLCVLCWGLVLSAVDRTREDRAVGADIVQAVVDIIRENCIYPNDRVFLRRLAYVQSKDGKNTNTFRQNYYGGIWQVEKSEFESTKQCYGIEDMCQVIQDKLNIDWRAVAWTDLTKPLYSGLAASLRLQQIAGNNTPGVIERQADFWVDNYHKGQSPHYFISEVNQIDENKNCEIDLAFILDGSGSITFLNFLRILDFVKNVTKQFEIGPDAVQVAAISFSDYARVEFGFGDFSSHAALEIAIDSIQYDAGGTNTAHGIRTARRGVFQHNTRPNSVKVGIVITDGYSNYYPSTVLEASYAKDAGIVLFAIGIGDVNEMELNEVASNPNCTHVFFLTQFSEIDSLVYEIKKAACRAPITLVNPTTGPTSSTPVNNTITEIVEVINKTVDVFIPPSTDNTDTKMNVSVNCGIVHIYMSYDNPHPSPVLYSDKVTATDGHPAILYFNQTVGGRPLYLSFVGTQLPLEAAGLRNCSDAKYVIGIAKENKTDVEIVCRQNKVERECTKTDFELSEKYKQYLCRTNGDLNTLIVTNPCTATAIQNNEMYHPFPYDDTKFIKCDYQQKMYITQCPNGERYHQGSHSCGSTTITITNDKTPLDPNLSNPCTAHALMNNIFFFTYTKDKTKFIHCDVWGHAWILNCPSNLVWSQQTQTCIEDTHSSSNPCTQDKLDQGITMFPLQDPHKYIHCDNGLNPWVQSCVAGTVFDYASQNCVWQSNSILG</sequence>
<dbReference type="Pfam" id="PF00092">
    <property type="entry name" value="VWA"/>
    <property type="match status" value="1"/>
</dbReference>
<dbReference type="Gene3D" id="2.170.140.10">
    <property type="entry name" value="Chitin binding domain"/>
    <property type="match status" value="1"/>
</dbReference>
<protein>
    <submittedName>
        <fullName evidence="1">Collagen alpha-4(VI) chain</fullName>
    </submittedName>
</protein>
<dbReference type="SMART" id="SM00494">
    <property type="entry name" value="ChtBD2"/>
    <property type="match status" value="3"/>
</dbReference>
<dbReference type="GO" id="GO:0005576">
    <property type="term" value="C:extracellular region"/>
    <property type="evidence" value="ECO:0007669"/>
    <property type="project" value="InterPro"/>
</dbReference>
<dbReference type="PRINTS" id="PR00453">
    <property type="entry name" value="VWFADOMAIN"/>
</dbReference>
<keyword evidence="1" id="KW-0176">Collagen</keyword>
<organism evidence="1">
    <name type="scientific">Magallana gigas</name>
    <name type="common">Pacific oyster</name>
    <name type="synonym">Crassostrea gigas</name>
    <dbReference type="NCBI Taxonomy" id="29159"/>
    <lineage>
        <taxon>Eukaryota</taxon>
        <taxon>Metazoa</taxon>
        <taxon>Spiralia</taxon>
        <taxon>Lophotrochozoa</taxon>
        <taxon>Mollusca</taxon>
        <taxon>Bivalvia</taxon>
        <taxon>Autobranchia</taxon>
        <taxon>Pteriomorphia</taxon>
        <taxon>Ostreida</taxon>
        <taxon>Ostreoidea</taxon>
        <taxon>Ostreidae</taxon>
        <taxon>Magallana</taxon>
    </lineage>
</organism>
<dbReference type="InterPro" id="IPR050525">
    <property type="entry name" value="ECM_Assembly_Org"/>
</dbReference>
<dbReference type="SUPFAM" id="SSF57625">
    <property type="entry name" value="Invertebrate chitin-binding proteins"/>
    <property type="match status" value="3"/>
</dbReference>
<dbReference type="PANTHER" id="PTHR24020:SF20">
    <property type="entry name" value="PH DOMAIN-CONTAINING PROTEIN"/>
    <property type="match status" value="1"/>
</dbReference>
<reference evidence="1" key="1">
    <citation type="journal article" date="2012" name="Nature">
        <title>The oyster genome reveals stress adaptation and complexity of shell formation.</title>
        <authorList>
            <person name="Zhang G."/>
            <person name="Fang X."/>
            <person name="Guo X."/>
            <person name="Li L."/>
            <person name="Luo R."/>
            <person name="Xu F."/>
            <person name="Yang P."/>
            <person name="Zhang L."/>
            <person name="Wang X."/>
            <person name="Qi H."/>
            <person name="Xiong Z."/>
            <person name="Que H."/>
            <person name="Xie Y."/>
            <person name="Holland P.W."/>
            <person name="Paps J."/>
            <person name="Zhu Y."/>
            <person name="Wu F."/>
            <person name="Chen Y."/>
            <person name="Wang J."/>
            <person name="Peng C."/>
            <person name="Meng J."/>
            <person name="Yang L."/>
            <person name="Liu J."/>
            <person name="Wen B."/>
            <person name="Zhang N."/>
            <person name="Huang Z."/>
            <person name="Zhu Q."/>
            <person name="Feng Y."/>
            <person name="Mount A."/>
            <person name="Hedgecock D."/>
            <person name="Xu Z."/>
            <person name="Liu Y."/>
            <person name="Domazet-Loso T."/>
            <person name="Du Y."/>
            <person name="Sun X."/>
            <person name="Zhang S."/>
            <person name="Liu B."/>
            <person name="Cheng P."/>
            <person name="Jiang X."/>
            <person name="Li J."/>
            <person name="Fan D."/>
            <person name="Wang W."/>
            <person name="Fu W."/>
            <person name="Wang T."/>
            <person name="Wang B."/>
            <person name="Zhang J."/>
            <person name="Peng Z."/>
            <person name="Li Y."/>
            <person name="Li N."/>
            <person name="Wang J."/>
            <person name="Chen M."/>
            <person name="He Y."/>
            <person name="Tan F."/>
            <person name="Song X."/>
            <person name="Zheng Q."/>
            <person name="Huang R."/>
            <person name="Yang H."/>
            <person name="Du X."/>
            <person name="Chen L."/>
            <person name="Yang M."/>
            <person name="Gaffney P.M."/>
            <person name="Wang S."/>
            <person name="Luo L."/>
            <person name="She Z."/>
            <person name="Ming Y."/>
            <person name="Huang W."/>
            <person name="Zhang S."/>
            <person name="Huang B."/>
            <person name="Zhang Y."/>
            <person name="Qu T."/>
            <person name="Ni P."/>
            <person name="Miao G."/>
            <person name="Wang J."/>
            <person name="Wang Q."/>
            <person name="Steinberg C.E."/>
            <person name="Wang H."/>
            <person name="Li N."/>
            <person name="Qian L."/>
            <person name="Zhang G."/>
            <person name="Li Y."/>
            <person name="Yang H."/>
            <person name="Liu X."/>
            <person name="Wang J."/>
            <person name="Yin Y."/>
            <person name="Wang J."/>
        </authorList>
    </citation>
    <scope>NUCLEOTIDE SEQUENCE [LARGE SCALE GENOMIC DNA]</scope>
    <source>
        <strain evidence="1">05x7-T-G4-1.051#20</strain>
    </source>
</reference>
<gene>
    <name evidence="1" type="ORF">CGI_10018479</name>
</gene>
<dbReference type="PANTHER" id="PTHR24020">
    <property type="entry name" value="COLLAGEN ALPHA"/>
    <property type="match status" value="1"/>
</dbReference>
<proteinExistence type="predicted"/>
<dbReference type="InParanoid" id="K1PRA9"/>
<dbReference type="InterPro" id="IPR002557">
    <property type="entry name" value="Chitin-bd_dom"/>
</dbReference>
<dbReference type="InterPro" id="IPR036508">
    <property type="entry name" value="Chitin-bd_dom_sf"/>
</dbReference>